<dbReference type="AlphaFoldDB" id="A0A6J2YKS2"/>
<gene>
    <name evidence="2" type="primary">LOC115888884</name>
</gene>
<dbReference type="InParanoid" id="A0A6J2YKS2"/>
<dbReference type="GO" id="GO:0005096">
    <property type="term" value="F:GTPase activator activity"/>
    <property type="evidence" value="ECO:0007669"/>
    <property type="project" value="InterPro"/>
</dbReference>
<evidence type="ECO:0000313" key="2">
    <source>
        <dbReference type="RefSeq" id="XP_030764613.1"/>
    </source>
</evidence>
<dbReference type="RefSeq" id="XP_030764613.1">
    <property type="nucleotide sequence ID" value="XM_030908753.1"/>
</dbReference>
<dbReference type="KEGG" id="soy:115888884"/>
<protein>
    <submittedName>
        <fullName evidence="2">Rab3 GTPase-activating protein catalytic subunit-like</fullName>
    </submittedName>
</protein>
<sequence>MNEEIDESEFYHEDFTTASDWEIFIAHIEEIINQWKSEAWDESEQKDLKKSWYTRSEKLVFIDTNFDLLWYKKILEEDVSESSDQATKHPLNSWHDFTFITDPHNDHKDICLANWYGLSEFIVLGPAGDGGNINNESKVKILLSSVCVLISNSNLDVPVFIQIREKWQKLYLGIYEANSIRTNFDMVHLKKSPHYCQYLNGILDVFKSKIMSPCTIDNIIVSFQVTYVLENFSNFVWKQGNSDHLDVEDLFILPFGVTTEPINSIIFKAVWNHLSEHSLIDSESYTDFQPSQAPKWYCGVNLTENPVSLLGECLSEYSQILTNSSTAYDLLGDFVVMPMPVDNNPLDVLTEPAVPTISSLLNRASITSLSKNRKGVLPLPDSTLVPLLYFLFPDADENSLYLYREDKELTQRKCKIFENMDEEFKGFKTCAEDLLPWRLAIVLSHCLQSLGGLKAFCQLWYEFVQEMRYRWEKSTMILG</sequence>
<dbReference type="GeneID" id="115888884"/>
<accession>A0A6J2YKS2</accession>
<proteinExistence type="predicted"/>
<name>A0A6J2YKS2_SITOR</name>
<reference evidence="2" key="1">
    <citation type="submission" date="2025-08" db="UniProtKB">
        <authorList>
            <consortium name="RefSeq"/>
        </authorList>
    </citation>
    <scope>IDENTIFICATION</scope>
    <source>
        <tissue evidence="2">Gonads</tissue>
    </source>
</reference>
<dbReference type="PANTHER" id="PTHR21422">
    <property type="entry name" value="RAB3 GTPASE-ACTIVATING PROTEIN CATALYTIC SUBUNIT"/>
    <property type="match status" value="1"/>
</dbReference>
<organism evidence="1 2">
    <name type="scientific">Sitophilus oryzae</name>
    <name type="common">Rice weevil</name>
    <name type="synonym">Curculio oryzae</name>
    <dbReference type="NCBI Taxonomy" id="7048"/>
    <lineage>
        <taxon>Eukaryota</taxon>
        <taxon>Metazoa</taxon>
        <taxon>Ecdysozoa</taxon>
        <taxon>Arthropoda</taxon>
        <taxon>Hexapoda</taxon>
        <taxon>Insecta</taxon>
        <taxon>Pterygota</taxon>
        <taxon>Neoptera</taxon>
        <taxon>Endopterygota</taxon>
        <taxon>Coleoptera</taxon>
        <taxon>Polyphaga</taxon>
        <taxon>Cucujiformia</taxon>
        <taxon>Curculionidae</taxon>
        <taxon>Dryophthorinae</taxon>
        <taxon>Sitophilus</taxon>
    </lineage>
</organism>
<dbReference type="OrthoDB" id="17346at2759"/>
<keyword evidence="1" id="KW-1185">Reference proteome</keyword>
<dbReference type="Proteomes" id="UP000504635">
    <property type="component" value="Unplaced"/>
</dbReference>
<dbReference type="PANTHER" id="PTHR21422:SF9">
    <property type="entry name" value="RAB3 GTPASE-ACTIVATING PROTEIN CATALYTIC SUBUNIT"/>
    <property type="match status" value="1"/>
</dbReference>
<dbReference type="InterPro" id="IPR045700">
    <property type="entry name" value="Rab3GAP1"/>
</dbReference>
<evidence type="ECO:0000313" key="1">
    <source>
        <dbReference type="Proteomes" id="UP000504635"/>
    </source>
</evidence>
<dbReference type="FunCoup" id="A0A6J2YKS2">
    <property type="interactions" value="1277"/>
</dbReference>